<reference evidence="3" key="1">
    <citation type="submission" date="2018-11" db="EMBL/GenBank/DDBJ databases">
        <authorList>
            <person name="Alioto T."/>
            <person name="Alioto T."/>
        </authorList>
    </citation>
    <scope>NUCLEOTIDE SEQUENCE</scope>
</reference>
<keyword evidence="1" id="KW-0175">Coiled coil</keyword>
<evidence type="ECO:0000313" key="3">
    <source>
        <dbReference type="EMBL" id="VDI84326.1"/>
    </source>
</evidence>
<dbReference type="PANTHER" id="PTHR24024">
    <property type="entry name" value="PULMONARY SURFACTANT-ASSOCIATED PROTEIN A"/>
    <property type="match status" value="1"/>
</dbReference>
<dbReference type="AlphaFoldDB" id="A0A8B6HTT2"/>
<feature type="coiled-coil region" evidence="1">
    <location>
        <begin position="84"/>
        <end position="111"/>
    </location>
</feature>
<evidence type="ECO:0000256" key="2">
    <source>
        <dbReference type="SAM" id="SignalP"/>
    </source>
</evidence>
<dbReference type="InterPro" id="IPR051077">
    <property type="entry name" value="Ca-dependent_lectin"/>
</dbReference>
<dbReference type="Proteomes" id="UP000596742">
    <property type="component" value="Unassembled WGS sequence"/>
</dbReference>
<keyword evidence="4" id="KW-1185">Reference proteome</keyword>
<evidence type="ECO:0000313" key="4">
    <source>
        <dbReference type="Proteomes" id="UP000596742"/>
    </source>
</evidence>
<dbReference type="EMBL" id="UYJE01010564">
    <property type="protein sequence ID" value="VDI84326.1"/>
    <property type="molecule type" value="Genomic_DNA"/>
</dbReference>
<feature type="chain" id="PRO_5032310655" evidence="2">
    <location>
        <begin position="20"/>
        <end position="489"/>
    </location>
</feature>
<organism evidence="3 4">
    <name type="scientific">Mytilus galloprovincialis</name>
    <name type="common">Mediterranean mussel</name>
    <dbReference type="NCBI Taxonomy" id="29158"/>
    <lineage>
        <taxon>Eukaryota</taxon>
        <taxon>Metazoa</taxon>
        <taxon>Spiralia</taxon>
        <taxon>Lophotrochozoa</taxon>
        <taxon>Mollusca</taxon>
        <taxon>Bivalvia</taxon>
        <taxon>Autobranchia</taxon>
        <taxon>Pteriomorphia</taxon>
        <taxon>Mytilida</taxon>
        <taxon>Mytiloidea</taxon>
        <taxon>Mytilidae</taxon>
        <taxon>Mytilinae</taxon>
        <taxon>Mytilus</taxon>
    </lineage>
</organism>
<sequence>MEKFIFLFCITLFASNLKAFLLDDKTTSTNTGISGHQYIGIMELLTEEIKARKHLEEAVTQLHTDVVSKTLNITDHRGQTDMIIAELQTKLHNMENKTNKLEQSVQKLTMENAVLHQSYSGLQNENSIIRRNFSNLQQHYSMIQLNYSTLQVDHDDLKNKVTANDKKSAEMATEIMALKQLKAINQLQDINALHTDTQTLKHQVHTLTTNQAARGQDFLALYNQTLAFRSDMARDLTKLSSHHNDSMNMFFRNLQNENQTSHQLISDMNQTMHIFTQQISNNVSQSNSQIKKMLHDEIHVIRQQVDDESNARGTTYVRWSRKQCPTKNDTELVYSGYTGGGYYGDTGAAPESVCLPLDPDFNKTSGTDNGRMHGAEFDSNFFASNSVYQDVPCAVCRVKQASSVIMIPGKNRCYTGWNMEYYGYLSKNSHGQSGGSSYICIDIQPEYVTGGSSGVYDGKLYYEVLAKCGSLHCPPYHNNYPMTCVVCSK</sequence>
<dbReference type="PANTHER" id="PTHR24024:SF18">
    <property type="entry name" value="SHORT-CHAIN COLLAGEN C4-LIKE"/>
    <property type="match status" value="1"/>
</dbReference>
<evidence type="ECO:0000256" key="1">
    <source>
        <dbReference type="SAM" id="Coils"/>
    </source>
</evidence>
<name>A0A8B6HTT2_MYTGA</name>
<feature type="signal peptide" evidence="2">
    <location>
        <begin position="1"/>
        <end position="19"/>
    </location>
</feature>
<protein>
    <submittedName>
        <fullName evidence="3">Uncharacterized protein</fullName>
    </submittedName>
</protein>
<keyword evidence="2" id="KW-0732">Signal</keyword>
<dbReference type="OrthoDB" id="6086925at2759"/>
<dbReference type="GO" id="GO:0005615">
    <property type="term" value="C:extracellular space"/>
    <property type="evidence" value="ECO:0007669"/>
    <property type="project" value="TreeGrafter"/>
</dbReference>
<proteinExistence type="predicted"/>
<accession>A0A8B6HTT2</accession>
<comment type="caution">
    <text evidence="3">The sequence shown here is derived from an EMBL/GenBank/DDBJ whole genome shotgun (WGS) entry which is preliminary data.</text>
</comment>
<gene>
    <name evidence="3" type="ORF">MGAL_10B012893</name>
</gene>